<dbReference type="PANTHER" id="PTHR33694">
    <property type="entry name" value="UDP-3-O-ACYL-N-ACETYLGLUCOSAMINE DEACETYLASE 1, MITOCHONDRIAL-RELATED"/>
    <property type="match status" value="1"/>
</dbReference>
<evidence type="ECO:0000256" key="11">
    <source>
        <dbReference type="ARBA" id="ARBA00024535"/>
    </source>
</evidence>
<comment type="catalytic activity">
    <reaction evidence="11 12">
        <text>a UDP-3-O-[(3R)-3-hydroxyacyl]-N-acetyl-alpha-D-glucosamine + H2O = a UDP-3-O-[(3R)-3-hydroxyacyl]-alpha-D-glucosamine + acetate</text>
        <dbReference type="Rhea" id="RHEA:67816"/>
        <dbReference type="ChEBI" id="CHEBI:15377"/>
        <dbReference type="ChEBI" id="CHEBI:30089"/>
        <dbReference type="ChEBI" id="CHEBI:137740"/>
        <dbReference type="ChEBI" id="CHEBI:173225"/>
        <dbReference type="EC" id="3.5.1.108"/>
    </reaction>
</comment>
<feature type="binding site" evidence="12">
    <location>
        <position position="237"/>
    </location>
    <ligand>
        <name>Zn(2+)</name>
        <dbReference type="ChEBI" id="CHEBI:29105"/>
    </ligand>
</feature>
<dbReference type="GO" id="GO:0009245">
    <property type="term" value="P:lipid A biosynthetic process"/>
    <property type="evidence" value="ECO:0007669"/>
    <property type="project" value="UniProtKB-UniRule"/>
</dbReference>
<evidence type="ECO:0000256" key="8">
    <source>
        <dbReference type="ARBA" id="ARBA00022801"/>
    </source>
</evidence>
<evidence type="ECO:0000313" key="13">
    <source>
        <dbReference type="EMBL" id="SEA68373.1"/>
    </source>
</evidence>
<evidence type="ECO:0000256" key="9">
    <source>
        <dbReference type="ARBA" id="ARBA00022833"/>
    </source>
</evidence>
<dbReference type="AlphaFoldDB" id="A0A1H4D6A9"/>
<protein>
    <recommendedName>
        <fullName evidence="4 12">UDP-3-O-acyl-N-acetylglucosamine deacetylase</fullName>
        <shortName evidence="12">UDP-3-O-acyl-GlcNAc deacetylase</shortName>
        <ecNumber evidence="4 12">3.5.1.108</ecNumber>
    </recommendedName>
    <alternativeName>
        <fullName evidence="12">UDP-3-O-[R-3-hydroxymyristoyl]-N-acetylglucosamine deacetylase</fullName>
    </alternativeName>
</protein>
<evidence type="ECO:0000256" key="4">
    <source>
        <dbReference type="ARBA" id="ARBA00012745"/>
    </source>
</evidence>
<evidence type="ECO:0000256" key="10">
    <source>
        <dbReference type="ARBA" id="ARBA00023098"/>
    </source>
</evidence>
<dbReference type="InterPro" id="IPR020568">
    <property type="entry name" value="Ribosomal_Su5_D2-typ_SF"/>
</dbReference>
<name>A0A1H4D6A9_9GAMM</name>
<dbReference type="EC" id="3.5.1.108" evidence="4 12"/>
<dbReference type="Proteomes" id="UP000199397">
    <property type="component" value="Unassembled WGS sequence"/>
</dbReference>
<feature type="active site" description="Proton donor" evidence="12">
    <location>
        <position position="264"/>
    </location>
</feature>
<keyword evidence="10 12" id="KW-0443">Lipid metabolism</keyword>
<gene>
    <name evidence="12" type="primary">lpxC</name>
    <name evidence="13" type="ORF">SAMN05660964_02178</name>
</gene>
<comment type="pathway">
    <text evidence="3 12">Glycolipid biosynthesis; lipid IV(A) biosynthesis; lipid IV(A) from (3R)-3-hydroxytetradecanoyl-[acyl-carrier-protein] and UDP-N-acetyl-alpha-D-glucosamine: step 2/6.</text>
</comment>
<dbReference type="OrthoDB" id="9802746at2"/>
<keyword evidence="5 12" id="KW-0444">Lipid biosynthesis</keyword>
<comment type="cofactor">
    <cofactor evidence="1 12">
        <name>Zn(2+)</name>
        <dbReference type="ChEBI" id="CHEBI:29105"/>
    </cofactor>
</comment>
<keyword evidence="14" id="KW-1185">Reference proteome</keyword>
<dbReference type="HAMAP" id="MF_00388">
    <property type="entry name" value="LpxC"/>
    <property type="match status" value="1"/>
</dbReference>
<feature type="binding site" evidence="12">
    <location>
        <position position="241"/>
    </location>
    <ligand>
        <name>Zn(2+)</name>
        <dbReference type="ChEBI" id="CHEBI:29105"/>
    </ligand>
</feature>
<dbReference type="GO" id="GO:0046872">
    <property type="term" value="F:metal ion binding"/>
    <property type="evidence" value="ECO:0007669"/>
    <property type="project" value="UniProtKB-KW"/>
</dbReference>
<sequence length="305" mass="33846">MLRQRTLKATVSTIGIGLHSGKKVSMTLRPASSNTGIVFRRVDMNPPALIELHPERVGETMLCTALIADDAKVATVEHLLSALAGLGIDNLYVDLDAAEIPIMDGSAAPFLYLLLSTGIEELKAPKRFIRIKKPLEASRSNAWAKLLPYAGFKASFEIEFDHPAVSSTAQALEIDFSRQAYASEIARARTFGFMRDVEMLRSRNLGLGGSLENAIVLDEFRVLNQDGLRYRDEFIRHKILDAIGDLYTLGHGIIGYYQGHKSGHAINNLLVRELLQQQDAWEMVTLDEKQREQAIFADNYAFGGI</sequence>
<keyword evidence="8 12" id="KW-0378">Hydrolase</keyword>
<keyword evidence="7 12" id="KW-0479">Metal-binding</keyword>
<evidence type="ECO:0000256" key="6">
    <source>
        <dbReference type="ARBA" id="ARBA00022556"/>
    </source>
</evidence>
<reference evidence="13 14" key="1">
    <citation type="submission" date="2016-10" db="EMBL/GenBank/DDBJ databases">
        <authorList>
            <person name="de Groot N.N."/>
        </authorList>
    </citation>
    <scope>NUCLEOTIDE SEQUENCE [LARGE SCALE GENOMIC DNA]</scope>
    <source>
        <strain evidence="13 14">DSM 21228</strain>
    </source>
</reference>
<accession>A0A1H4D6A9</accession>
<evidence type="ECO:0000256" key="3">
    <source>
        <dbReference type="ARBA" id="ARBA00005002"/>
    </source>
</evidence>
<dbReference type="InterPro" id="IPR011334">
    <property type="entry name" value="UDP-acyl_GlcNac_deAcase_C"/>
</dbReference>
<dbReference type="RefSeq" id="WP_093068588.1">
    <property type="nucleotide sequence ID" value="NZ_FNQP01000011.1"/>
</dbReference>
<keyword evidence="6 12" id="KW-0441">Lipid A biosynthesis</keyword>
<dbReference type="InterPro" id="IPR004463">
    <property type="entry name" value="UDP-acyl_GlcNac_deAcase"/>
</dbReference>
<dbReference type="Gene3D" id="3.30.1700.10">
    <property type="entry name" value="lpxc deacetylase, domain 2"/>
    <property type="match status" value="1"/>
</dbReference>
<proteinExistence type="inferred from homology"/>
<comment type="function">
    <text evidence="2 12">Catalyzes the hydrolysis of UDP-3-O-myristoyl-N-acetylglucosamine to form UDP-3-O-myristoylglucosamine and acetate, the committed step in lipid A biosynthesis.</text>
</comment>
<dbReference type="GO" id="GO:0103117">
    <property type="term" value="F:UDP-3-O-acyl-N-acetylglucosamine deacetylase activity"/>
    <property type="evidence" value="ECO:0007669"/>
    <property type="project" value="UniProtKB-UniRule"/>
</dbReference>
<organism evidence="13 14">
    <name type="scientific">Thiothrix caldifontis</name>
    <dbReference type="NCBI Taxonomy" id="525918"/>
    <lineage>
        <taxon>Bacteria</taxon>
        <taxon>Pseudomonadati</taxon>
        <taxon>Pseudomonadota</taxon>
        <taxon>Gammaproteobacteria</taxon>
        <taxon>Thiotrichales</taxon>
        <taxon>Thiotrichaceae</taxon>
        <taxon>Thiothrix</taxon>
    </lineage>
</organism>
<dbReference type="GO" id="GO:0016020">
    <property type="term" value="C:membrane"/>
    <property type="evidence" value="ECO:0007669"/>
    <property type="project" value="GOC"/>
</dbReference>
<comment type="similarity">
    <text evidence="12">Belongs to the LpxC family.</text>
</comment>
<dbReference type="NCBIfam" id="TIGR00325">
    <property type="entry name" value="lpxC"/>
    <property type="match status" value="1"/>
</dbReference>
<evidence type="ECO:0000256" key="1">
    <source>
        <dbReference type="ARBA" id="ARBA00001947"/>
    </source>
</evidence>
<keyword evidence="9 12" id="KW-0862">Zinc</keyword>
<dbReference type="EMBL" id="FNQP01000011">
    <property type="protein sequence ID" value="SEA68373.1"/>
    <property type="molecule type" value="Genomic_DNA"/>
</dbReference>
<dbReference type="UniPathway" id="UPA00359">
    <property type="reaction ID" value="UER00478"/>
</dbReference>
<dbReference type="Pfam" id="PF03331">
    <property type="entry name" value="LpxC"/>
    <property type="match status" value="1"/>
</dbReference>
<dbReference type="Gene3D" id="3.30.230.20">
    <property type="entry name" value="lpxc deacetylase, domain 1"/>
    <property type="match status" value="1"/>
</dbReference>
<dbReference type="InterPro" id="IPR015870">
    <property type="entry name" value="UDP-acyl_N-AcGlcN_deAcase_N"/>
</dbReference>
<evidence type="ECO:0000256" key="7">
    <source>
        <dbReference type="ARBA" id="ARBA00022723"/>
    </source>
</evidence>
<evidence type="ECO:0000256" key="12">
    <source>
        <dbReference type="HAMAP-Rule" id="MF_00388"/>
    </source>
</evidence>
<dbReference type="PANTHER" id="PTHR33694:SF1">
    <property type="entry name" value="UDP-3-O-ACYL-N-ACETYLGLUCOSAMINE DEACETYLASE 1, MITOCHONDRIAL-RELATED"/>
    <property type="match status" value="1"/>
</dbReference>
<evidence type="ECO:0000256" key="2">
    <source>
        <dbReference type="ARBA" id="ARBA00002923"/>
    </source>
</evidence>
<dbReference type="STRING" id="525918.SAMN05660964_02178"/>
<evidence type="ECO:0000256" key="5">
    <source>
        <dbReference type="ARBA" id="ARBA00022516"/>
    </source>
</evidence>
<evidence type="ECO:0000313" key="14">
    <source>
        <dbReference type="Proteomes" id="UP000199397"/>
    </source>
</evidence>
<feature type="binding site" evidence="12">
    <location>
        <position position="78"/>
    </location>
    <ligand>
        <name>Zn(2+)</name>
        <dbReference type="ChEBI" id="CHEBI:29105"/>
    </ligand>
</feature>
<dbReference type="SUPFAM" id="SSF54211">
    <property type="entry name" value="Ribosomal protein S5 domain 2-like"/>
    <property type="match status" value="2"/>
</dbReference>